<reference evidence="1 2" key="1">
    <citation type="submission" date="2015-07" db="EMBL/GenBank/DDBJ databases">
        <title>Whole genome sequence of Herpetosiphon geysericola DSM 7119.</title>
        <authorList>
            <person name="Hemp J."/>
            <person name="Ward L.M."/>
            <person name="Pace L.A."/>
            <person name="Fischer W.W."/>
        </authorList>
    </citation>
    <scope>NUCLEOTIDE SEQUENCE [LARGE SCALE GENOMIC DNA]</scope>
    <source>
        <strain evidence="1 2">DSM 7119</strain>
    </source>
</reference>
<accession>A0A0P6YPM5</accession>
<comment type="caution">
    <text evidence="1">The sequence shown here is derived from an EMBL/GenBank/DDBJ whole genome shotgun (WGS) entry which is preliminary data.</text>
</comment>
<gene>
    <name evidence="1" type="ORF">SE18_18640</name>
</gene>
<protein>
    <submittedName>
        <fullName evidence="1">Uncharacterized protein</fullName>
    </submittedName>
</protein>
<keyword evidence="2" id="KW-1185">Reference proteome</keyword>
<organism evidence="1 2">
    <name type="scientific">Herpetosiphon geysericola</name>
    <dbReference type="NCBI Taxonomy" id="70996"/>
    <lineage>
        <taxon>Bacteria</taxon>
        <taxon>Bacillati</taxon>
        <taxon>Chloroflexota</taxon>
        <taxon>Chloroflexia</taxon>
        <taxon>Herpetosiphonales</taxon>
        <taxon>Herpetosiphonaceae</taxon>
        <taxon>Herpetosiphon</taxon>
    </lineage>
</organism>
<name>A0A0P6YPM5_9CHLR</name>
<sequence length="324" mass="36252">MNLAEPVDDHAHYRAVCSLIEADLAALPTGLAEALQAQFSQLKQGRFSQIAALLPWWLREQFALARPIYTQLGAAQLYGWWYYWVQDNVLDGDAEPALLLGAHLALLRQLELYTELGLAQSPIWPLFRQLTLASALGHQQELGYRLSELASLGVDQLANFEQTVLLARAQPFFFNSRAQAWLAGHDPFGPTANLVIETLECLTLARQFSDDASDWIDELKQDKLNSVACRFLVYLHQQAVFDDFSQLTAAQVAGQQILHEAFWHELEQANQALIAQTLGKLRAANLQSLAQLLDLQAQANLALWANHATYRQQLRGFFGLAASE</sequence>
<proteinExistence type="predicted"/>
<dbReference type="RefSeq" id="WP_054535974.1">
    <property type="nucleotide sequence ID" value="NZ_LGKP01000026.1"/>
</dbReference>
<dbReference type="Proteomes" id="UP000050277">
    <property type="component" value="Unassembled WGS sequence"/>
</dbReference>
<dbReference type="STRING" id="70996.SE18_18640"/>
<dbReference type="OrthoDB" id="150123at2"/>
<evidence type="ECO:0000313" key="2">
    <source>
        <dbReference type="Proteomes" id="UP000050277"/>
    </source>
</evidence>
<evidence type="ECO:0000313" key="1">
    <source>
        <dbReference type="EMBL" id="KPL84903.1"/>
    </source>
</evidence>
<dbReference type="AlphaFoldDB" id="A0A0P6YPM5"/>
<dbReference type="EMBL" id="LGKP01000026">
    <property type="protein sequence ID" value="KPL84903.1"/>
    <property type="molecule type" value="Genomic_DNA"/>
</dbReference>